<evidence type="ECO:0000313" key="2">
    <source>
        <dbReference type="EMBL" id="JAD26432.1"/>
    </source>
</evidence>
<dbReference type="EMBL" id="GBRH01271463">
    <property type="protein sequence ID" value="JAD26432.1"/>
    <property type="molecule type" value="Transcribed_RNA"/>
</dbReference>
<evidence type="ECO:0000256" key="1">
    <source>
        <dbReference type="SAM" id="Phobius"/>
    </source>
</evidence>
<accession>A0A0A8YV10</accession>
<protein>
    <submittedName>
        <fullName evidence="2">Uncharacterized protein</fullName>
    </submittedName>
</protein>
<dbReference type="AlphaFoldDB" id="A0A0A8YV10"/>
<reference evidence="2" key="1">
    <citation type="submission" date="2014-09" db="EMBL/GenBank/DDBJ databases">
        <authorList>
            <person name="Magalhaes I.L.F."/>
            <person name="Oliveira U."/>
            <person name="Santos F.R."/>
            <person name="Vidigal T.H.D.A."/>
            <person name="Brescovit A.D."/>
            <person name="Santos A.J."/>
        </authorList>
    </citation>
    <scope>NUCLEOTIDE SEQUENCE</scope>
    <source>
        <tissue evidence="2">Shoot tissue taken approximately 20 cm above the soil surface</tissue>
    </source>
</reference>
<proteinExistence type="predicted"/>
<name>A0A0A8YV10_ARUDO</name>
<organism evidence="2">
    <name type="scientific">Arundo donax</name>
    <name type="common">Giant reed</name>
    <name type="synonym">Donax arundinaceus</name>
    <dbReference type="NCBI Taxonomy" id="35708"/>
    <lineage>
        <taxon>Eukaryota</taxon>
        <taxon>Viridiplantae</taxon>
        <taxon>Streptophyta</taxon>
        <taxon>Embryophyta</taxon>
        <taxon>Tracheophyta</taxon>
        <taxon>Spermatophyta</taxon>
        <taxon>Magnoliopsida</taxon>
        <taxon>Liliopsida</taxon>
        <taxon>Poales</taxon>
        <taxon>Poaceae</taxon>
        <taxon>PACMAD clade</taxon>
        <taxon>Arundinoideae</taxon>
        <taxon>Arundineae</taxon>
        <taxon>Arundo</taxon>
    </lineage>
</organism>
<keyword evidence="1" id="KW-0472">Membrane</keyword>
<sequence length="33" mass="3987">MFTLLFAYPTCLEQKAVLLLLWLFDLLIYFSFI</sequence>
<reference evidence="2" key="2">
    <citation type="journal article" date="2015" name="Data Brief">
        <title>Shoot transcriptome of the giant reed, Arundo donax.</title>
        <authorList>
            <person name="Barrero R.A."/>
            <person name="Guerrero F.D."/>
            <person name="Moolhuijzen P."/>
            <person name="Goolsby J.A."/>
            <person name="Tidwell J."/>
            <person name="Bellgard S.E."/>
            <person name="Bellgard M.I."/>
        </authorList>
    </citation>
    <scope>NUCLEOTIDE SEQUENCE</scope>
    <source>
        <tissue evidence="2">Shoot tissue taken approximately 20 cm above the soil surface</tissue>
    </source>
</reference>
<keyword evidence="1" id="KW-1133">Transmembrane helix</keyword>
<keyword evidence="1" id="KW-0812">Transmembrane</keyword>
<feature type="transmembrane region" description="Helical" evidence="1">
    <location>
        <begin position="16"/>
        <end position="32"/>
    </location>
</feature>